<evidence type="ECO:0000313" key="2">
    <source>
        <dbReference type="Proteomes" id="UP000821845"/>
    </source>
</evidence>
<accession>A0ACB7TS60</accession>
<dbReference type="Proteomes" id="UP000821845">
    <property type="component" value="Chromosome 1"/>
</dbReference>
<dbReference type="EMBL" id="CM023481">
    <property type="protein sequence ID" value="KAH6948232.1"/>
    <property type="molecule type" value="Genomic_DNA"/>
</dbReference>
<organism evidence="1 2">
    <name type="scientific">Hyalomma asiaticum</name>
    <name type="common">Tick</name>
    <dbReference type="NCBI Taxonomy" id="266040"/>
    <lineage>
        <taxon>Eukaryota</taxon>
        <taxon>Metazoa</taxon>
        <taxon>Ecdysozoa</taxon>
        <taxon>Arthropoda</taxon>
        <taxon>Chelicerata</taxon>
        <taxon>Arachnida</taxon>
        <taxon>Acari</taxon>
        <taxon>Parasitiformes</taxon>
        <taxon>Ixodida</taxon>
        <taxon>Ixodoidea</taxon>
        <taxon>Ixodidae</taxon>
        <taxon>Hyalomminae</taxon>
        <taxon>Hyalomma</taxon>
    </lineage>
</organism>
<evidence type="ECO:0000313" key="1">
    <source>
        <dbReference type="EMBL" id="KAH6948232.1"/>
    </source>
</evidence>
<protein>
    <submittedName>
        <fullName evidence="1">Uncharacterized protein</fullName>
    </submittedName>
</protein>
<comment type="caution">
    <text evidence="1">The sequence shown here is derived from an EMBL/GenBank/DDBJ whole genome shotgun (WGS) entry which is preliminary data.</text>
</comment>
<gene>
    <name evidence="1" type="ORF">HPB50_023237</name>
</gene>
<sequence>MLLKCPSSQEPGRRLTSARSHQLVGSGEIVLLFPANDAGAFHRRFRDTQKITGETFQEFAFNMKADLVKWLKGESVYTDRDKLVDLICLQ</sequence>
<keyword evidence="2" id="KW-1185">Reference proteome</keyword>
<proteinExistence type="predicted"/>
<reference evidence="1" key="1">
    <citation type="submission" date="2020-05" db="EMBL/GenBank/DDBJ databases">
        <title>Large-scale comparative analyses of tick genomes elucidate their genetic diversity and vector capacities.</title>
        <authorList>
            <person name="Jia N."/>
            <person name="Wang J."/>
            <person name="Shi W."/>
            <person name="Du L."/>
            <person name="Sun Y."/>
            <person name="Zhan W."/>
            <person name="Jiang J."/>
            <person name="Wang Q."/>
            <person name="Zhang B."/>
            <person name="Ji P."/>
            <person name="Sakyi L.B."/>
            <person name="Cui X."/>
            <person name="Yuan T."/>
            <person name="Jiang B."/>
            <person name="Yang W."/>
            <person name="Lam T.T.-Y."/>
            <person name="Chang Q."/>
            <person name="Ding S."/>
            <person name="Wang X."/>
            <person name="Zhu J."/>
            <person name="Ruan X."/>
            <person name="Zhao L."/>
            <person name="Wei J."/>
            <person name="Que T."/>
            <person name="Du C."/>
            <person name="Cheng J."/>
            <person name="Dai P."/>
            <person name="Han X."/>
            <person name="Huang E."/>
            <person name="Gao Y."/>
            <person name="Liu J."/>
            <person name="Shao H."/>
            <person name="Ye R."/>
            <person name="Li L."/>
            <person name="Wei W."/>
            <person name="Wang X."/>
            <person name="Wang C."/>
            <person name="Yang T."/>
            <person name="Huo Q."/>
            <person name="Li W."/>
            <person name="Guo W."/>
            <person name="Chen H."/>
            <person name="Zhou L."/>
            <person name="Ni X."/>
            <person name="Tian J."/>
            <person name="Zhou Y."/>
            <person name="Sheng Y."/>
            <person name="Liu T."/>
            <person name="Pan Y."/>
            <person name="Xia L."/>
            <person name="Li J."/>
            <person name="Zhao F."/>
            <person name="Cao W."/>
        </authorList>
    </citation>
    <scope>NUCLEOTIDE SEQUENCE</scope>
    <source>
        <strain evidence="1">Hyas-2018</strain>
    </source>
</reference>
<name>A0ACB7TS60_HYAAI</name>